<dbReference type="CDD" id="cd03809">
    <property type="entry name" value="GT4_MtfB-like"/>
    <property type="match status" value="1"/>
</dbReference>
<proteinExistence type="predicted"/>
<evidence type="ECO:0000259" key="2">
    <source>
        <dbReference type="Pfam" id="PF00534"/>
    </source>
</evidence>
<evidence type="ECO:0000259" key="3">
    <source>
        <dbReference type="Pfam" id="PF13439"/>
    </source>
</evidence>
<dbReference type="InterPro" id="IPR001296">
    <property type="entry name" value="Glyco_trans_1"/>
</dbReference>
<evidence type="ECO:0000313" key="5">
    <source>
        <dbReference type="Proteomes" id="UP000229847"/>
    </source>
</evidence>
<keyword evidence="1" id="KW-0808">Transferase</keyword>
<dbReference type="InterPro" id="IPR028098">
    <property type="entry name" value="Glyco_trans_4-like_N"/>
</dbReference>
<name>A0A2H0BIN6_9BACT</name>
<gene>
    <name evidence="4" type="ORF">COX03_03190</name>
</gene>
<sequence>MKIAIDISQIVYGTGVSTYTENLVKNLLEIDKENEYILFAGTLRRKQDVLRIFPQARVFPIPPALADLVWNRFHTFPVERLIGNINVLHTSDWAEPPSKAFKVTTVHDLFPFKFPRLVYPKILEVHKRKMAWILKESQRVLVPSNSTKEDLIGLGVNEERIKVIYEAPSLTKTSSEKVDEIKNKYKLQGNYLISIGITKLKNTENIIKAFHLGSAGKDVKLVLVGRPVGVELEEARNIRILGHVPKNDLGALLTGSRGLIYSSLYEGFGIPILDAFNCEVPVLTSNISSMKEIAKDAAELVDPYDPSSISEGIEKILRGPRGFIEKGLARVKDFSWEKTAEETLSVYKEVVSKT</sequence>
<dbReference type="PANTHER" id="PTHR46401:SF2">
    <property type="entry name" value="GLYCOSYLTRANSFERASE WBBK-RELATED"/>
    <property type="match status" value="1"/>
</dbReference>
<evidence type="ECO:0000256" key="1">
    <source>
        <dbReference type="ARBA" id="ARBA00022679"/>
    </source>
</evidence>
<accession>A0A2H0BIN6</accession>
<evidence type="ECO:0008006" key="6">
    <source>
        <dbReference type="Google" id="ProtNLM"/>
    </source>
</evidence>
<organism evidence="4 5">
    <name type="scientific">Candidatus Woesebacteria bacterium CG22_combo_CG10-13_8_21_14_all_39_10</name>
    <dbReference type="NCBI Taxonomy" id="1975059"/>
    <lineage>
        <taxon>Bacteria</taxon>
        <taxon>Candidatus Woeseibacteriota</taxon>
    </lineage>
</organism>
<dbReference type="PANTHER" id="PTHR46401">
    <property type="entry name" value="GLYCOSYLTRANSFERASE WBBK-RELATED"/>
    <property type="match status" value="1"/>
</dbReference>
<dbReference type="GO" id="GO:0016757">
    <property type="term" value="F:glycosyltransferase activity"/>
    <property type="evidence" value="ECO:0007669"/>
    <property type="project" value="InterPro"/>
</dbReference>
<comment type="caution">
    <text evidence="4">The sequence shown here is derived from an EMBL/GenBank/DDBJ whole genome shotgun (WGS) entry which is preliminary data.</text>
</comment>
<dbReference type="SUPFAM" id="SSF53756">
    <property type="entry name" value="UDP-Glycosyltransferase/glycogen phosphorylase"/>
    <property type="match status" value="1"/>
</dbReference>
<feature type="domain" description="Glycosyl transferase family 1" evidence="2">
    <location>
        <begin position="188"/>
        <end position="320"/>
    </location>
</feature>
<dbReference type="Gene3D" id="3.40.50.2000">
    <property type="entry name" value="Glycogen Phosphorylase B"/>
    <property type="match status" value="2"/>
</dbReference>
<dbReference type="AlphaFoldDB" id="A0A2H0BIN6"/>
<reference evidence="4 5" key="1">
    <citation type="submission" date="2017-09" db="EMBL/GenBank/DDBJ databases">
        <title>Depth-based differentiation of microbial function through sediment-hosted aquifers and enrichment of novel symbionts in the deep terrestrial subsurface.</title>
        <authorList>
            <person name="Probst A.J."/>
            <person name="Ladd B."/>
            <person name="Jarett J.K."/>
            <person name="Geller-Mcgrath D.E."/>
            <person name="Sieber C.M."/>
            <person name="Emerson J.B."/>
            <person name="Anantharaman K."/>
            <person name="Thomas B.C."/>
            <person name="Malmstrom R."/>
            <person name="Stieglmeier M."/>
            <person name="Klingl A."/>
            <person name="Woyke T."/>
            <person name="Ryan C.M."/>
            <person name="Banfield J.F."/>
        </authorList>
    </citation>
    <scope>NUCLEOTIDE SEQUENCE [LARGE SCALE GENOMIC DNA]</scope>
    <source>
        <strain evidence="4">CG22_combo_CG10-13_8_21_14_all_39_10</strain>
    </source>
</reference>
<dbReference type="Pfam" id="PF00534">
    <property type="entry name" value="Glycos_transf_1"/>
    <property type="match status" value="1"/>
</dbReference>
<dbReference type="EMBL" id="PCSW01000097">
    <property type="protein sequence ID" value="PIP57419.1"/>
    <property type="molecule type" value="Genomic_DNA"/>
</dbReference>
<feature type="domain" description="Glycosyltransferase subfamily 4-like N-terminal" evidence="3">
    <location>
        <begin position="15"/>
        <end position="165"/>
    </location>
</feature>
<dbReference type="Proteomes" id="UP000229847">
    <property type="component" value="Unassembled WGS sequence"/>
</dbReference>
<dbReference type="Pfam" id="PF13439">
    <property type="entry name" value="Glyco_transf_4"/>
    <property type="match status" value="1"/>
</dbReference>
<protein>
    <recommendedName>
        <fullName evidence="6">Glycosyl transferase family 1</fullName>
    </recommendedName>
</protein>
<evidence type="ECO:0000313" key="4">
    <source>
        <dbReference type="EMBL" id="PIP57419.1"/>
    </source>
</evidence>